<sequence length="100" mass="12223">MSFFDKILNIIMLFQNDEHILNVHIGEKKYLVQDVLNNYEDLIGKTKSEAVKFFRDYNLLKKHTNEWIYEVQNNQKGLFIIILRFYQDELIKVSYSYFEY</sequence>
<name>A0AAJ1VKC1_9FLAO</name>
<dbReference type="AlphaFoldDB" id="A0AAJ1VKC1"/>
<evidence type="ECO:0008006" key="3">
    <source>
        <dbReference type="Google" id="ProtNLM"/>
    </source>
</evidence>
<reference evidence="1" key="1">
    <citation type="submission" date="2023-06" db="EMBL/GenBank/DDBJ databases">
        <title>Two Chryseobacterium gambrini strains from China.</title>
        <authorList>
            <person name="Zeng J."/>
            <person name="Wu Y."/>
        </authorList>
    </citation>
    <scope>NUCLEOTIDE SEQUENCE</scope>
    <source>
        <strain evidence="1">SQ219</strain>
    </source>
</reference>
<organism evidence="1 2">
    <name type="scientific">Chryseobacterium gambrini</name>
    <dbReference type="NCBI Taxonomy" id="373672"/>
    <lineage>
        <taxon>Bacteria</taxon>
        <taxon>Pseudomonadati</taxon>
        <taxon>Bacteroidota</taxon>
        <taxon>Flavobacteriia</taxon>
        <taxon>Flavobacteriales</taxon>
        <taxon>Weeksellaceae</taxon>
        <taxon>Chryseobacterium group</taxon>
        <taxon>Chryseobacterium</taxon>
    </lineage>
</organism>
<evidence type="ECO:0000313" key="2">
    <source>
        <dbReference type="Proteomes" id="UP001225933"/>
    </source>
</evidence>
<dbReference type="Proteomes" id="UP001225933">
    <property type="component" value="Unassembled WGS sequence"/>
</dbReference>
<gene>
    <name evidence="1" type="ORF">QX233_13205</name>
</gene>
<evidence type="ECO:0000313" key="1">
    <source>
        <dbReference type="EMBL" id="MDN4013428.1"/>
    </source>
</evidence>
<proteinExistence type="predicted"/>
<dbReference type="EMBL" id="JAUHGV010000016">
    <property type="protein sequence ID" value="MDN4013428.1"/>
    <property type="molecule type" value="Genomic_DNA"/>
</dbReference>
<comment type="caution">
    <text evidence="1">The sequence shown here is derived from an EMBL/GenBank/DDBJ whole genome shotgun (WGS) entry which is preliminary data.</text>
</comment>
<accession>A0AAJ1VKC1</accession>
<protein>
    <recommendedName>
        <fullName evidence="3">Motility quorum-sensing regulator, toxin of MqsA</fullName>
    </recommendedName>
</protein>